<gene>
    <name evidence="5" type="ORF">TanjilG_27362</name>
</gene>
<dbReference type="GO" id="GO:0005542">
    <property type="term" value="F:folic acid binding"/>
    <property type="evidence" value="ECO:0007669"/>
    <property type="project" value="InterPro"/>
</dbReference>
<dbReference type="Pfam" id="PF07837">
    <property type="entry name" value="FTCD_N"/>
    <property type="match status" value="1"/>
</dbReference>
<dbReference type="InterPro" id="IPR012886">
    <property type="entry name" value="Formiminotransferase_N"/>
</dbReference>
<dbReference type="GO" id="GO:0030409">
    <property type="term" value="F:glutamate formimidoyltransferase activity"/>
    <property type="evidence" value="ECO:0007669"/>
    <property type="project" value="UniProtKB-EC"/>
</dbReference>
<dbReference type="EMBL" id="CM007363">
    <property type="protein sequence ID" value="OIW15511.1"/>
    <property type="molecule type" value="Genomic_DNA"/>
</dbReference>
<dbReference type="InterPro" id="IPR037070">
    <property type="entry name" value="Formiminotransferase_C_sf"/>
</dbReference>
<dbReference type="SMART" id="SM01221">
    <property type="entry name" value="FTCD"/>
    <property type="match status" value="1"/>
</dbReference>
<protein>
    <recommendedName>
        <fullName evidence="1">glutamate formimidoyltransferase</fullName>
        <ecNumber evidence="1">2.1.2.5</ecNumber>
    </recommendedName>
</protein>
<dbReference type="InterPro" id="IPR051623">
    <property type="entry name" value="FTCD"/>
</dbReference>
<dbReference type="PANTHER" id="PTHR12234:SF5">
    <property type="entry name" value="PUTATIVE, EXPRESSED-RELATED"/>
    <property type="match status" value="1"/>
</dbReference>
<keyword evidence="6" id="KW-1185">Reference proteome</keyword>
<dbReference type="AlphaFoldDB" id="A0A1J7HRT3"/>
<dbReference type="PANTHER" id="PTHR12234">
    <property type="entry name" value="FORMIMINOTRANSFERASE-CYCLODEAMINASE"/>
    <property type="match status" value="1"/>
</dbReference>
<dbReference type="Proteomes" id="UP000188354">
    <property type="component" value="Chromosome LG03"/>
</dbReference>
<accession>A0A1J7HRT3</accession>
<keyword evidence="2" id="KW-0808">Transferase</keyword>
<dbReference type="InterPro" id="IPR037064">
    <property type="entry name" value="Formiminotransferase_N_sf"/>
</dbReference>
<dbReference type="Gene3D" id="3.30.990.10">
    <property type="entry name" value="Formiminotransferase, N-terminal subdomain"/>
    <property type="match status" value="1"/>
</dbReference>
<dbReference type="InterPro" id="IPR022384">
    <property type="entry name" value="FormiminoTrfase_cat_dom_sf"/>
</dbReference>
<evidence type="ECO:0000259" key="3">
    <source>
        <dbReference type="SMART" id="SM01221"/>
    </source>
</evidence>
<reference evidence="5 6" key="1">
    <citation type="journal article" date="2017" name="Plant Biotechnol. J.">
        <title>A comprehensive draft genome sequence for lupin (Lupinus angustifolius), an emerging health food: insights into plant-microbe interactions and legume evolution.</title>
        <authorList>
            <person name="Hane J.K."/>
            <person name="Ming Y."/>
            <person name="Kamphuis L.G."/>
            <person name="Nelson M.N."/>
            <person name="Garg G."/>
            <person name="Atkins C.A."/>
            <person name="Bayer P.E."/>
            <person name="Bravo A."/>
            <person name="Bringans S."/>
            <person name="Cannon S."/>
            <person name="Edwards D."/>
            <person name="Foley R."/>
            <person name="Gao L.L."/>
            <person name="Harrison M.J."/>
            <person name="Huang W."/>
            <person name="Hurgobin B."/>
            <person name="Li S."/>
            <person name="Liu C.W."/>
            <person name="McGrath A."/>
            <person name="Morahan G."/>
            <person name="Murray J."/>
            <person name="Weller J."/>
            <person name="Jian J."/>
            <person name="Singh K.B."/>
        </authorList>
    </citation>
    <scope>NUCLEOTIDE SEQUENCE [LARGE SCALE GENOMIC DNA]</scope>
    <source>
        <strain evidence="6">cv. Tanjil</strain>
        <tissue evidence="5">Whole plant</tissue>
    </source>
</reference>
<evidence type="ECO:0000259" key="4">
    <source>
        <dbReference type="SMART" id="SM01222"/>
    </source>
</evidence>
<evidence type="ECO:0000313" key="6">
    <source>
        <dbReference type="Proteomes" id="UP000188354"/>
    </source>
</evidence>
<proteinExistence type="predicted"/>
<dbReference type="EC" id="2.1.2.5" evidence="1"/>
<dbReference type="InterPro" id="IPR013802">
    <property type="entry name" value="Formiminotransferase_C"/>
</dbReference>
<evidence type="ECO:0000256" key="2">
    <source>
        <dbReference type="ARBA" id="ARBA00022679"/>
    </source>
</evidence>
<dbReference type="Gramene" id="OIW15511">
    <property type="protein sequence ID" value="OIW15511"/>
    <property type="gene ID" value="TanjilG_27362"/>
</dbReference>
<dbReference type="SUPFAM" id="SSF55116">
    <property type="entry name" value="Formiminotransferase domain of formiminotransferase-cyclodeaminase"/>
    <property type="match status" value="1"/>
</dbReference>
<organism evidence="5 6">
    <name type="scientific">Lupinus angustifolius</name>
    <name type="common">Narrow-leaved blue lupine</name>
    <dbReference type="NCBI Taxonomy" id="3871"/>
    <lineage>
        <taxon>Eukaryota</taxon>
        <taxon>Viridiplantae</taxon>
        <taxon>Streptophyta</taxon>
        <taxon>Embryophyta</taxon>
        <taxon>Tracheophyta</taxon>
        <taxon>Spermatophyta</taxon>
        <taxon>Magnoliopsida</taxon>
        <taxon>eudicotyledons</taxon>
        <taxon>Gunneridae</taxon>
        <taxon>Pentapetalae</taxon>
        <taxon>rosids</taxon>
        <taxon>fabids</taxon>
        <taxon>Fabales</taxon>
        <taxon>Fabaceae</taxon>
        <taxon>Papilionoideae</taxon>
        <taxon>50 kb inversion clade</taxon>
        <taxon>genistoids sensu lato</taxon>
        <taxon>core genistoids</taxon>
        <taxon>Genisteae</taxon>
        <taxon>Lupinus</taxon>
    </lineage>
</organism>
<feature type="domain" description="Formiminotransferase N-terminal subdomain" evidence="4">
    <location>
        <begin position="114"/>
        <end position="309"/>
    </location>
</feature>
<dbReference type="Gene3D" id="3.30.70.670">
    <property type="entry name" value="Formiminotransferase, C-terminal subdomain"/>
    <property type="match status" value="1"/>
</dbReference>
<dbReference type="STRING" id="3871.A0A1J7HRT3"/>
<dbReference type="SMART" id="SM01222">
    <property type="entry name" value="FTCD_N"/>
    <property type="match status" value="1"/>
</dbReference>
<name>A0A1J7HRT3_LUPAN</name>
<feature type="domain" description="Formiminotransferase C-terminal subdomain" evidence="3">
    <location>
        <begin position="312"/>
        <end position="404"/>
    </location>
</feature>
<dbReference type="OMA" id="WAQPEQV"/>
<evidence type="ECO:0000256" key="1">
    <source>
        <dbReference type="ARBA" id="ARBA00012252"/>
    </source>
</evidence>
<sequence length="413" mass="45346">MVNTVPHVQKQLPLISLHDTPLEACPHITTKGPHSAPLLPNSREVPKLHFSHPSPAVPHEDGLGIMGQHGSTFPPLMGHLPSPAQTPNLEDKVTLEEVGNDKGQEQKKSVDQSILLCCKFFISEARNIATLDAVERAARLNPESVIVNKFHDRAYNRARYTLVSYVLHDCTGNAIYSPLQQTVVAMAEAAFNAINLELHDGAHPRLGAVDDIVFHPLGRASLDEAAWLAKAVAADIGNRFNVPVFLYAAAHPSGKELDMIRRELGYYRPNFMGNQWAGWNMSDVLPQNPDEGPRIVSRAKGISMIGARPWVTLYNIPILSTDVSAARRIARKVSARGGGLPTVQTLGLVHGEDSTEIACMLLEPNQIGVDKVQNRVEMLAAKEGLDVEEGYFTDFSPEMIVEEYMNLISARRS</sequence>
<evidence type="ECO:0000313" key="5">
    <source>
        <dbReference type="EMBL" id="OIW15511.1"/>
    </source>
</evidence>